<proteinExistence type="predicted"/>
<evidence type="ECO:0000313" key="4">
    <source>
        <dbReference type="Proteomes" id="UP001324287"/>
    </source>
</evidence>
<dbReference type="Pfam" id="PF05050">
    <property type="entry name" value="Methyltransf_21"/>
    <property type="match status" value="1"/>
</dbReference>
<dbReference type="InterPro" id="IPR006342">
    <property type="entry name" value="FkbM_mtfrase"/>
</dbReference>
<dbReference type="RefSeq" id="WP_324275009.1">
    <property type="nucleotide sequence ID" value="NZ_CP141261.1"/>
</dbReference>
<reference evidence="3 4" key="1">
    <citation type="submission" date="2023-12" db="EMBL/GenBank/DDBJ databases">
        <title>Blastococcus brunescens sp. nov., an actonobacterium isolated from sandstone collected in sahara desert.</title>
        <authorList>
            <person name="Gtari M."/>
            <person name="Ghodhbane F."/>
        </authorList>
    </citation>
    <scope>NUCLEOTIDE SEQUENCE [LARGE SCALE GENOMIC DNA]</scope>
    <source>
        <strain evidence="3 4">BMG 8361</strain>
    </source>
</reference>
<evidence type="ECO:0000313" key="3">
    <source>
        <dbReference type="EMBL" id="WRL63674.1"/>
    </source>
</evidence>
<dbReference type="Proteomes" id="UP001324287">
    <property type="component" value="Chromosome"/>
</dbReference>
<accession>A0ABZ1AYX0</accession>
<evidence type="ECO:0000256" key="1">
    <source>
        <dbReference type="SAM" id="MobiDB-lite"/>
    </source>
</evidence>
<feature type="region of interest" description="Disordered" evidence="1">
    <location>
        <begin position="1"/>
        <end position="21"/>
    </location>
</feature>
<keyword evidence="4" id="KW-1185">Reference proteome</keyword>
<keyword evidence="3" id="KW-0489">Methyltransferase</keyword>
<dbReference type="InterPro" id="IPR029063">
    <property type="entry name" value="SAM-dependent_MTases_sf"/>
</dbReference>
<dbReference type="GO" id="GO:0008168">
    <property type="term" value="F:methyltransferase activity"/>
    <property type="evidence" value="ECO:0007669"/>
    <property type="project" value="UniProtKB-KW"/>
</dbReference>
<dbReference type="EMBL" id="CP141261">
    <property type="protein sequence ID" value="WRL63674.1"/>
    <property type="molecule type" value="Genomic_DNA"/>
</dbReference>
<keyword evidence="3" id="KW-0808">Transferase</keyword>
<name>A0ABZ1AYX0_9ACTN</name>
<protein>
    <submittedName>
        <fullName evidence="3">FkbM family methyltransferase</fullName>
    </submittedName>
</protein>
<dbReference type="GO" id="GO:0032259">
    <property type="term" value="P:methylation"/>
    <property type="evidence" value="ECO:0007669"/>
    <property type="project" value="UniProtKB-KW"/>
</dbReference>
<dbReference type="SUPFAM" id="SSF53335">
    <property type="entry name" value="S-adenosyl-L-methionine-dependent methyltransferases"/>
    <property type="match status" value="1"/>
</dbReference>
<dbReference type="Gene3D" id="3.40.50.150">
    <property type="entry name" value="Vaccinia Virus protein VP39"/>
    <property type="match status" value="1"/>
</dbReference>
<gene>
    <name evidence="3" type="ORF">U6N30_29095</name>
</gene>
<feature type="domain" description="Methyltransferase FkbM" evidence="2">
    <location>
        <begin position="19"/>
        <end position="95"/>
    </location>
</feature>
<sequence>MARRVARAARPTGASAGQYTTRVPTTTIDRVARRYWPDERPLLIKLDVEGAESAALAGGKDTLADRDVVLIYEDHGSDTEHTSTRAVLEGLGFRVYACTRNGPVEIGQLTDVARIKTDTVRGFNFLAFHPRSTVGPAVLAAAA</sequence>
<evidence type="ECO:0000259" key="2">
    <source>
        <dbReference type="Pfam" id="PF05050"/>
    </source>
</evidence>
<organism evidence="3 4">
    <name type="scientific">Blastococcus brunescens</name>
    <dbReference type="NCBI Taxonomy" id="1564165"/>
    <lineage>
        <taxon>Bacteria</taxon>
        <taxon>Bacillati</taxon>
        <taxon>Actinomycetota</taxon>
        <taxon>Actinomycetes</taxon>
        <taxon>Geodermatophilales</taxon>
        <taxon>Geodermatophilaceae</taxon>
        <taxon>Blastococcus</taxon>
    </lineage>
</organism>